<dbReference type="PANTHER" id="PTHR34220:SF7">
    <property type="entry name" value="SENSOR HISTIDINE KINASE YPDA"/>
    <property type="match status" value="1"/>
</dbReference>
<accession>A0A318JDA4</accession>
<dbReference type="GO" id="GO:0000155">
    <property type="term" value="F:phosphorelay sensor kinase activity"/>
    <property type="evidence" value="ECO:0007669"/>
    <property type="project" value="InterPro"/>
</dbReference>
<dbReference type="Pfam" id="PF06580">
    <property type="entry name" value="His_kinase"/>
    <property type="match status" value="1"/>
</dbReference>
<keyword evidence="4" id="KW-0808">Transferase</keyword>
<dbReference type="InterPro" id="IPR003594">
    <property type="entry name" value="HATPase_dom"/>
</dbReference>
<name>A0A318JDA4_9BURK</name>
<dbReference type="Proteomes" id="UP000247792">
    <property type="component" value="Unassembled WGS sequence"/>
</dbReference>
<feature type="transmembrane region" description="Helical" evidence="1">
    <location>
        <begin position="110"/>
        <end position="131"/>
    </location>
</feature>
<proteinExistence type="predicted"/>
<dbReference type="EMBL" id="QJKB01000002">
    <property type="protein sequence ID" value="PXX44930.1"/>
    <property type="molecule type" value="Genomic_DNA"/>
</dbReference>
<dbReference type="AlphaFoldDB" id="A0A318JDA4"/>
<keyword evidence="1" id="KW-0472">Membrane</keyword>
<keyword evidence="5" id="KW-1185">Reference proteome</keyword>
<evidence type="ECO:0000256" key="1">
    <source>
        <dbReference type="SAM" id="Phobius"/>
    </source>
</evidence>
<dbReference type="InterPro" id="IPR050640">
    <property type="entry name" value="Bact_2-comp_sensor_kinase"/>
</dbReference>
<dbReference type="InterPro" id="IPR036890">
    <property type="entry name" value="HATPase_C_sf"/>
</dbReference>
<evidence type="ECO:0000259" key="2">
    <source>
        <dbReference type="Pfam" id="PF02518"/>
    </source>
</evidence>
<feature type="transmembrane region" description="Helical" evidence="1">
    <location>
        <begin position="70"/>
        <end position="90"/>
    </location>
</feature>
<dbReference type="PANTHER" id="PTHR34220">
    <property type="entry name" value="SENSOR HISTIDINE KINASE YPDA"/>
    <property type="match status" value="1"/>
</dbReference>
<reference evidence="4 5" key="1">
    <citation type="submission" date="2018-05" db="EMBL/GenBank/DDBJ databases">
        <title>Genomic Encyclopedia of Type Strains, Phase IV (KMG-IV): sequencing the most valuable type-strain genomes for metagenomic binning, comparative biology and taxonomic classification.</title>
        <authorList>
            <person name="Goeker M."/>
        </authorList>
    </citation>
    <scope>NUCLEOTIDE SEQUENCE [LARGE SCALE GENOMIC DNA]</scope>
    <source>
        <strain evidence="4 5">DSM 19792</strain>
    </source>
</reference>
<evidence type="ECO:0000313" key="4">
    <source>
        <dbReference type="EMBL" id="PXX44930.1"/>
    </source>
</evidence>
<protein>
    <submittedName>
        <fullName evidence="4">Histidine kinase</fullName>
    </submittedName>
</protein>
<dbReference type="Gene3D" id="3.30.565.10">
    <property type="entry name" value="Histidine kinase-like ATPase, C-terminal domain"/>
    <property type="match status" value="1"/>
</dbReference>
<dbReference type="Pfam" id="PF02518">
    <property type="entry name" value="HATPase_c"/>
    <property type="match status" value="1"/>
</dbReference>
<evidence type="ECO:0000313" key="5">
    <source>
        <dbReference type="Proteomes" id="UP000247792"/>
    </source>
</evidence>
<comment type="caution">
    <text evidence="4">The sequence shown here is derived from an EMBL/GenBank/DDBJ whole genome shotgun (WGS) entry which is preliminary data.</text>
</comment>
<dbReference type="InterPro" id="IPR010559">
    <property type="entry name" value="Sig_transdc_His_kin_internal"/>
</dbReference>
<dbReference type="RefSeq" id="WP_245936878.1">
    <property type="nucleotide sequence ID" value="NZ_QJKB01000002.1"/>
</dbReference>
<gene>
    <name evidence="4" type="ORF">DFR42_102142</name>
</gene>
<keyword evidence="1" id="KW-0812">Transmembrane</keyword>
<feature type="domain" description="Histidine kinase/HSP90-like ATPase" evidence="2">
    <location>
        <begin position="258"/>
        <end position="351"/>
    </location>
</feature>
<feature type="transmembrane region" description="Helical" evidence="1">
    <location>
        <begin position="38"/>
        <end position="58"/>
    </location>
</feature>
<organism evidence="4 5">
    <name type="scientific">Undibacterium pigrum</name>
    <dbReference type="NCBI Taxonomy" id="401470"/>
    <lineage>
        <taxon>Bacteria</taxon>
        <taxon>Pseudomonadati</taxon>
        <taxon>Pseudomonadota</taxon>
        <taxon>Betaproteobacteria</taxon>
        <taxon>Burkholderiales</taxon>
        <taxon>Oxalobacteraceae</taxon>
        <taxon>Undibacterium</taxon>
    </lineage>
</organism>
<keyword evidence="1" id="KW-1133">Transmembrane helix</keyword>
<keyword evidence="4" id="KW-0418">Kinase</keyword>
<evidence type="ECO:0000259" key="3">
    <source>
        <dbReference type="Pfam" id="PF06580"/>
    </source>
</evidence>
<dbReference type="SUPFAM" id="SSF55874">
    <property type="entry name" value="ATPase domain of HSP90 chaperone/DNA topoisomerase II/histidine kinase"/>
    <property type="match status" value="1"/>
</dbReference>
<feature type="domain" description="Signal transduction histidine kinase internal region" evidence="3">
    <location>
        <begin position="157"/>
        <end position="238"/>
    </location>
</feature>
<dbReference type="GO" id="GO:0016020">
    <property type="term" value="C:membrane"/>
    <property type="evidence" value="ECO:0007669"/>
    <property type="project" value="InterPro"/>
</dbReference>
<sequence length="354" mass="39655">MRRLWLFYTLAWLAYSILIAMAIQVDGLSKGQFDLQLALYSEINTLPAALTLAFIWPLTGVMERKALRPITIVFVHILLSVVFGFFWHYMVSGFMQLIVHIKEIIEVRPLSAYIWPFLYSLMMYGVVAAIFHSVRSSEARRMQALAASQAQGLLVVAELASLRNKLNPHFLFNTLHSIIALMRKDGKAAEAALFRFSDMLRYVLDAEKNGTTHVALEDELNFVRDYLNLEALRLGHRLNVDWQLDEMAGGFGLPPLTVQPLVENSIKHAFNPRAQPGKLLIKTRLKALHGELEITIRDDGPGAELADVHASSGIGVKTVERRLHLEYGGRSSFSIDTAPGQGFQICLTIPISSV</sequence>